<evidence type="ECO:0000256" key="8">
    <source>
        <dbReference type="PROSITE-ProRule" id="PRU01050"/>
    </source>
</evidence>
<evidence type="ECO:0000256" key="5">
    <source>
        <dbReference type="ARBA" id="ARBA00022884"/>
    </source>
</evidence>
<feature type="domain" description="KH type-2" evidence="11">
    <location>
        <begin position="286"/>
        <end position="370"/>
    </location>
</feature>
<dbReference type="InterPro" id="IPR005662">
    <property type="entry name" value="GTPase_Era-like"/>
</dbReference>
<feature type="binding site" evidence="7">
    <location>
        <begin position="104"/>
        <end position="111"/>
    </location>
    <ligand>
        <name>GTP</name>
        <dbReference type="ChEBI" id="CHEBI:37565"/>
    </ligand>
</feature>
<dbReference type="HAMAP" id="MF_00367">
    <property type="entry name" value="GTPase_Era"/>
    <property type="match status" value="1"/>
</dbReference>
<dbReference type="GO" id="GO:0043024">
    <property type="term" value="F:ribosomal small subunit binding"/>
    <property type="evidence" value="ECO:0007669"/>
    <property type="project" value="TreeGrafter"/>
</dbReference>
<keyword evidence="7" id="KW-0472">Membrane</keyword>
<keyword evidence="5 7" id="KW-0694">RNA-binding</keyword>
<evidence type="ECO:0000259" key="12">
    <source>
        <dbReference type="PROSITE" id="PS51713"/>
    </source>
</evidence>
<dbReference type="InterPro" id="IPR009019">
    <property type="entry name" value="KH_sf_prok-type"/>
</dbReference>
<dbReference type="FunFam" id="3.30.300.20:FF:000003">
    <property type="entry name" value="GTPase Era"/>
    <property type="match status" value="1"/>
</dbReference>
<evidence type="ECO:0000259" key="11">
    <source>
        <dbReference type="PROSITE" id="PS50823"/>
    </source>
</evidence>
<dbReference type="Gene3D" id="3.30.300.20">
    <property type="match status" value="1"/>
</dbReference>
<dbReference type="GO" id="GO:0070181">
    <property type="term" value="F:small ribosomal subunit rRNA binding"/>
    <property type="evidence" value="ECO:0007669"/>
    <property type="project" value="UniProtKB-UniRule"/>
</dbReference>
<dbReference type="Pfam" id="PF07650">
    <property type="entry name" value="KH_2"/>
    <property type="match status" value="1"/>
</dbReference>
<accession>A0A060NPU9</accession>
<evidence type="ECO:0000313" key="13">
    <source>
        <dbReference type="EMBL" id="BAO81563.1"/>
    </source>
</evidence>
<feature type="region of interest" description="G1" evidence="8">
    <location>
        <begin position="104"/>
        <end position="111"/>
    </location>
</feature>
<comment type="function">
    <text evidence="7">An essential GTPase that binds both GDP and GTP, with rapid nucleotide exchange. Plays a role in 16S rRNA processing and 30S ribosomal subunit biogenesis and possibly also in cell cycle regulation and energy metabolism.</text>
</comment>
<keyword evidence="6 7" id="KW-0342">GTP-binding</keyword>
<comment type="similarity">
    <text evidence="1 7 8 9">Belongs to the TRAFAC class TrmE-Era-EngA-EngB-Septin-like GTPase superfamily. Era GTPase family.</text>
</comment>
<dbReference type="STRING" id="1458425.SRAA_1709"/>
<sequence length="385" mass="41454">MTARKPPTGAAPAPQSPDELEAMLAQALGKLPTGAAAPAPEPQPGAQERGAAEEGVAEGAPEGAATVEAQGGVADRAPTGRPHASTSISAPTGSRRCGLVAIVGRPNVGKSTLLNALVGQKVSITSAKAQTTRHRITGMLTQGASQFVFVDTPGFQTRHGNALNRSLNKTVLGTLPEVDLIVFVVEAGRFGPADAQVLALLPPKVPTLLLANKLDAVQSRAELAPWLLQMQQRHAYAEYVPMSAKSPRDVQRLLGIVERYLPQQDWLHDADALTDRSERFMAAEMVREKLFRLTGDELPYTSTVQIDQFTQEGELRRIAATIVVEREGHKGMVIGEGGEKLKRIGSEARQDLEKLWGGKVFLQLWVKVRSGWADNEARVRSFGYE</sequence>
<keyword evidence="14" id="KW-1185">Reference proteome</keyword>
<evidence type="ECO:0000256" key="10">
    <source>
        <dbReference type="SAM" id="MobiDB-lite"/>
    </source>
</evidence>
<feature type="region of interest" description="G4" evidence="8">
    <location>
        <begin position="212"/>
        <end position="215"/>
    </location>
</feature>
<feature type="region of interest" description="G5" evidence="8">
    <location>
        <begin position="242"/>
        <end position="244"/>
    </location>
</feature>
<reference evidence="13 14" key="1">
    <citation type="journal article" date="2014" name="Nat. Commun.">
        <title>Physiological and genomic features of highly alkaliphilic hydrogen-utilizing Betaproteobacteria from a continental serpentinizing site.</title>
        <authorList>
            <person name="Suzuki S."/>
            <person name="Kuenen J.G."/>
            <person name="Schipper K."/>
            <person name="van der Velde S."/>
            <person name="Ishii S."/>
            <person name="Wu A."/>
            <person name="Sorokin D.Y."/>
            <person name="Tenney A."/>
            <person name="Meng X.Y."/>
            <person name="Morrill P.L."/>
            <person name="Kamagata Y."/>
            <person name="Muyzer G."/>
            <person name="Nealson K.H."/>
        </authorList>
    </citation>
    <scope>NUCLEOTIDE SEQUENCE [LARGE SCALE GENOMIC DNA]</scope>
    <source>
        <strain evidence="13 14">A1</strain>
    </source>
</reference>
<dbReference type="InterPro" id="IPR027417">
    <property type="entry name" value="P-loop_NTPase"/>
</dbReference>
<dbReference type="NCBIfam" id="TIGR00231">
    <property type="entry name" value="small_GTP"/>
    <property type="match status" value="1"/>
</dbReference>
<dbReference type="SUPFAM" id="SSF54814">
    <property type="entry name" value="Prokaryotic type KH domain (KH-domain type II)"/>
    <property type="match status" value="1"/>
</dbReference>
<dbReference type="InterPro" id="IPR015946">
    <property type="entry name" value="KH_dom-like_a/b"/>
</dbReference>
<dbReference type="EMBL" id="AP014568">
    <property type="protein sequence ID" value="BAO81563.1"/>
    <property type="molecule type" value="Genomic_DNA"/>
</dbReference>
<dbReference type="GO" id="GO:0005886">
    <property type="term" value="C:plasma membrane"/>
    <property type="evidence" value="ECO:0007669"/>
    <property type="project" value="UniProtKB-SubCell"/>
</dbReference>
<evidence type="ECO:0000256" key="7">
    <source>
        <dbReference type="HAMAP-Rule" id="MF_00367"/>
    </source>
</evidence>
<dbReference type="CDD" id="cd04163">
    <property type="entry name" value="Era"/>
    <property type="match status" value="1"/>
</dbReference>
<dbReference type="NCBIfam" id="NF000908">
    <property type="entry name" value="PRK00089.1"/>
    <property type="match status" value="1"/>
</dbReference>
<evidence type="ECO:0000256" key="1">
    <source>
        <dbReference type="ARBA" id="ARBA00007921"/>
    </source>
</evidence>
<feature type="binding site" evidence="7">
    <location>
        <begin position="151"/>
        <end position="155"/>
    </location>
    <ligand>
        <name>GTP</name>
        <dbReference type="ChEBI" id="CHEBI:37565"/>
    </ligand>
</feature>
<organism evidence="13 14">
    <name type="scientific">Serpentinimonas raichei</name>
    <dbReference type="NCBI Taxonomy" id="1458425"/>
    <lineage>
        <taxon>Bacteria</taxon>
        <taxon>Pseudomonadati</taxon>
        <taxon>Pseudomonadota</taxon>
        <taxon>Betaproteobacteria</taxon>
        <taxon>Burkholderiales</taxon>
        <taxon>Comamonadaceae</taxon>
        <taxon>Serpentinimonas</taxon>
    </lineage>
</organism>
<evidence type="ECO:0000256" key="4">
    <source>
        <dbReference type="ARBA" id="ARBA00022741"/>
    </source>
</evidence>
<evidence type="ECO:0000256" key="6">
    <source>
        <dbReference type="ARBA" id="ARBA00023134"/>
    </source>
</evidence>
<evidence type="ECO:0000256" key="9">
    <source>
        <dbReference type="RuleBase" id="RU003761"/>
    </source>
</evidence>
<feature type="region of interest" description="G2" evidence="8">
    <location>
        <begin position="130"/>
        <end position="134"/>
    </location>
</feature>
<keyword evidence="7" id="KW-0963">Cytoplasm</keyword>
<keyword evidence="4 7" id="KW-0547">Nucleotide-binding</keyword>
<dbReference type="NCBIfam" id="TIGR00436">
    <property type="entry name" value="era"/>
    <property type="match status" value="1"/>
</dbReference>
<dbReference type="GO" id="GO:0003924">
    <property type="term" value="F:GTPase activity"/>
    <property type="evidence" value="ECO:0007669"/>
    <property type="project" value="UniProtKB-UniRule"/>
</dbReference>
<feature type="compositionally biased region" description="Low complexity" evidence="10">
    <location>
        <begin position="34"/>
        <end position="69"/>
    </location>
</feature>
<dbReference type="InterPro" id="IPR030388">
    <property type="entry name" value="G_ERA_dom"/>
</dbReference>
<dbReference type="AlphaFoldDB" id="A0A060NPU9"/>
<dbReference type="PANTHER" id="PTHR42698:SF1">
    <property type="entry name" value="GTPASE ERA, MITOCHONDRIAL"/>
    <property type="match status" value="1"/>
</dbReference>
<protein>
    <recommendedName>
        <fullName evidence="2 7">GTPase Era</fullName>
    </recommendedName>
</protein>
<comment type="subcellular location">
    <subcellularLocation>
        <location evidence="7">Cytoplasm</location>
    </subcellularLocation>
    <subcellularLocation>
        <location evidence="7">Cell membrane</location>
        <topology evidence="7">Peripheral membrane protein</topology>
    </subcellularLocation>
</comment>
<gene>
    <name evidence="7 13" type="primary">era</name>
    <name evidence="13" type="ORF">SRAA_1709</name>
</gene>
<feature type="domain" description="Era-type G" evidence="12">
    <location>
        <begin position="96"/>
        <end position="263"/>
    </location>
</feature>
<dbReference type="Pfam" id="PF01926">
    <property type="entry name" value="MMR_HSR1"/>
    <property type="match status" value="1"/>
</dbReference>
<dbReference type="CDD" id="cd22534">
    <property type="entry name" value="KH-II_Era"/>
    <property type="match status" value="1"/>
</dbReference>
<feature type="region of interest" description="G3" evidence="8">
    <location>
        <begin position="151"/>
        <end position="154"/>
    </location>
</feature>
<dbReference type="GO" id="GO:0005829">
    <property type="term" value="C:cytosol"/>
    <property type="evidence" value="ECO:0007669"/>
    <property type="project" value="TreeGrafter"/>
</dbReference>
<evidence type="ECO:0000313" key="14">
    <source>
        <dbReference type="Proteomes" id="UP000067461"/>
    </source>
</evidence>
<name>A0A060NPU9_9BURK</name>
<dbReference type="HOGENOM" id="CLU_038009_1_2_4"/>
<dbReference type="Gene3D" id="3.40.50.300">
    <property type="entry name" value="P-loop containing nucleotide triphosphate hydrolases"/>
    <property type="match status" value="1"/>
</dbReference>
<dbReference type="SUPFAM" id="SSF52540">
    <property type="entry name" value="P-loop containing nucleoside triphosphate hydrolases"/>
    <property type="match status" value="1"/>
</dbReference>
<comment type="subunit">
    <text evidence="7">Monomer.</text>
</comment>
<dbReference type="PROSITE" id="PS51713">
    <property type="entry name" value="G_ERA"/>
    <property type="match status" value="1"/>
</dbReference>
<keyword evidence="3 7" id="KW-0690">Ribosome biogenesis</keyword>
<dbReference type="Proteomes" id="UP000067461">
    <property type="component" value="Chromosome"/>
</dbReference>
<dbReference type="KEGG" id="cbaa:SRAA_1709"/>
<dbReference type="PRINTS" id="PR00326">
    <property type="entry name" value="GTP1OBG"/>
</dbReference>
<keyword evidence="7" id="KW-0699">rRNA-binding</keyword>
<keyword evidence="7" id="KW-1003">Cell membrane</keyword>
<feature type="region of interest" description="Disordered" evidence="10">
    <location>
        <begin position="1"/>
        <end position="92"/>
    </location>
</feature>
<dbReference type="RefSeq" id="WP_231849277.1">
    <property type="nucleotide sequence ID" value="NZ_AP014568.1"/>
</dbReference>
<evidence type="ECO:0000256" key="2">
    <source>
        <dbReference type="ARBA" id="ARBA00020484"/>
    </source>
</evidence>
<dbReference type="PROSITE" id="PS50823">
    <property type="entry name" value="KH_TYPE_2"/>
    <property type="match status" value="1"/>
</dbReference>
<dbReference type="InterPro" id="IPR006073">
    <property type="entry name" value="GTP-bd"/>
</dbReference>
<dbReference type="InterPro" id="IPR005225">
    <property type="entry name" value="Small_GTP-bd"/>
</dbReference>
<dbReference type="PANTHER" id="PTHR42698">
    <property type="entry name" value="GTPASE ERA"/>
    <property type="match status" value="1"/>
</dbReference>
<dbReference type="GO" id="GO:0000028">
    <property type="term" value="P:ribosomal small subunit assembly"/>
    <property type="evidence" value="ECO:0007669"/>
    <property type="project" value="TreeGrafter"/>
</dbReference>
<feature type="binding site" evidence="7">
    <location>
        <begin position="212"/>
        <end position="215"/>
    </location>
    <ligand>
        <name>GTP</name>
        <dbReference type="ChEBI" id="CHEBI:37565"/>
    </ligand>
</feature>
<dbReference type="InterPro" id="IPR004044">
    <property type="entry name" value="KH_dom_type_2"/>
</dbReference>
<evidence type="ECO:0000256" key="3">
    <source>
        <dbReference type="ARBA" id="ARBA00022517"/>
    </source>
</evidence>
<dbReference type="GO" id="GO:0005525">
    <property type="term" value="F:GTP binding"/>
    <property type="evidence" value="ECO:0007669"/>
    <property type="project" value="UniProtKB-UniRule"/>
</dbReference>
<proteinExistence type="inferred from homology"/>